<dbReference type="Proteomes" id="UP000053766">
    <property type="component" value="Unassembled WGS sequence"/>
</dbReference>
<name>A0A0D8XYE1_DICVI</name>
<proteinExistence type="predicted"/>
<keyword evidence="1" id="KW-1133">Transmembrane helix</keyword>
<accession>A0A0D8XYE1</accession>
<reference evidence="2 3" key="1">
    <citation type="submission" date="2013-11" db="EMBL/GenBank/DDBJ databases">
        <title>Draft genome of the bovine lungworm Dictyocaulus viviparus.</title>
        <authorList>
            <person name="Mitreva M."/>
        </authorList>
    </citation>
    <scope>NUCLEOTIDE SEQUENCE [LARGE SCALE GENOMIC DNA]</scope>
    <source>
        <strain evidence="2 3">HannoverDv2000</strain>
    </source>
</reference>
<sequence>MSRMERTFTMGVLCFEGRLAKHPSSKSCNVPNREFSLSWIPFSKRLSMDYPLTPVSLHIVTVFVKNIDEGETVESNKRQQDQILFLFFYFAIAFVTFKLHTYPIFYFLTLTTITSLKFIGGSRRKQLHKAEVVHK</sequence>
<gene>
    <name evidence="2" type="ORF">DICVIV_05042</name>
</gene>
<dbReference type="EMBL" id="KN716254">
    <property type="protein sequence ID" value="KJH48852.1"/>
    <property type="molecule type" value="Genomic_DNA"/>
</dbReference>
<evidence type="ECO:0000256" key="1">
    <source>
        <dbReference type="SAM" id="Phobius"/>
    </source>
</evidence>
<dbReference type="AlphaFoldDB" id="A0A0D8XYE1"/>
<keyword evidence="1" id="KW-0472">Membrane</keyword>
<protein>
    <submittedName>
        <fullName evidence="2">Uncharacterized protein</fullName>
    </submittedName>
</protein>
<reference evidence="3" key="2">
    <citation type="journal article" date="2016" name="Sci. Rep.">
        <title>Dictyocaulus viviparus genome, variome and transcriptome elucidate lungworm biology and support future intervention.</title>
        <authorList>
            <person name="McNulty S.N."/>
            <person name="Strube C."/>
            <person name="Rosa B.A."/>
            <person name="Martin J.C."/>
            <person name="Tyagi R."/>
            <person name="Choi Y.J."/>
            <person name="Wang Q."/>
            <person name="Hallsworth Pepin K."/>
            <person name="Zhang X."/>
            <person name="Ozersky P."/>
            <person name="Wilson R.K."/>
            <person name="Sternberg P.W."/>
            <person name="Gasser R.B."/>
            <person name="Mitreva M."/>
        </authorList>
    </citation>
    <scope>NUCLEOTIDE SEQUENCE [LARGE SCALE GENOMIC DNA]</scope>
    <source>
        <strain evidence="3">HannoverDv2000</strain>
    </source>
</reference>
<keyword evidence="3" id="KW-1185">Reference proteome</keyword>
<feature type="transmembrane region" description="Helical" evidence="1">
    <location>
        <begin position="83"/>
        <end position="98"/>
    </location>
</feature>
<organism evidence="2 3">
    <name type="scientific">Dictyocaulus viviparus</name>
    <name type="common">Bovine lungworm</name>
    <dbReference type="NCBI Taxonomy" id="29172"/>
    <lineage>
        <taxon>Eukaryota</taxon>
        <taxon>Metazoa</taxon>
        <taxon>Ecdysozoa</taxon>
        <taxon>Nematoda</taxon>
        <taxon>Chromadorea</taxon>
        <taxon>Rhabditida</taxon>
        <taxon>Rhabditina</taxon>
        <taxon>Rhabditomorpha</taxon>
        <taxon>Strongyloidea</taxon>
        <taxon>Metastrongylidae</taxon>
        <taxon>Dictyocaulus</taxon>
    </lineage>
</organism>
<evidence type="ECO:0000313" key="2">
    <source>
        <dbReference type="EMBL" id="KJH48852.1"/>
    </source>
</evidence>
<keyword evidence="1" id="KW-0812">Transmembrane</keyword>
<evidence type="ECO:0000313" key="3">
    <source>
        <dbReference type="Proteomes" id="UP000053766"/>
    </source>
</evidence>